<name>A0A7Z8KQM1_9EURY</name>
<accession>A0A7Z8KQM1</accession>
<evidence type="ECO:0000256" key="5">
    <source>
        <dbReference type="ARBA" id="ARBA00023002"/>
    </source>
</evidence>
<dbReference type="OrthoDB" id="30771at2157"/>
<reference evidence="10 11" key="1">
    <citation type="submission" date="2019-06" db="EMBL/GenBank/DDBJ databases">
        <title>Draft genome sequence of Methanolobus vulcani B1d.</title>
        <authorList>
            <person name="Creighbaum A.J."/>
            <person name="Ticak T."/>
            <person name="Hariraju D."/>
            <person name="Arivett B.A."/>
            <person name="Ferguson D.J.Jr."/>
        </authorList>
    </citation>
    <scope>NUCLEOTIDE SEQUENCE [LARGE SCALE GENOMIC DNA]</scope>
    <source>
        <strain evidence="10 11">B1d</strain>
    </source>
</reference>
<gene>
    <name evidence="10" type="ORF">FKV42_01160</name>
</gene>
<comment type="cofactor">
    <cofactor evidence="8">
        <name>tungstopterin</name>
        <dbReference type="ChEBI" id="CHEBI:30402"/>
    </cofactor>
</comment>
<dbReference type="PANTHER" id="PTHR30038:SF0">
    <property type="entry name" value="TUNGSTEN-CONTAINING ALDEHYDE FERREDOXIN OXIDOREDUCTASE"/>
    <property type="match status" value="1"/>
</dbReference>
<evidence type="ECO:0000256" key="3">
    <source>
        <dbReference type="ARBA" id="ARBA00022485"/>
    </source>
</evidence>
<dbReference type="GO" id="GO:0046872">
    <property type="term" value="F:metal ion binding"/>
    <property type="evidence" value="ECO:0007669"/>
    <property type="project" value="UniProtKB-KW"/>
</dbReference>
<dbReference type="PANTHER" id="PTHR30038">
    <property type="entry name" value="ALDEHYDE FERREDOXIN OXIDOREDUCTASE"/>
    <property type="match status" value="1"/>
</dbReference>
<dbReference type="Pfam" id="PF02730">
    <property type="entry name" value="AFOR_N"/>
    <property type="match status" value="1"/>
</dbReference>
<keyword evidence="7" id="KW-0411">Iron-sulfur</keyword>
<keyword evidence="6" id="KW-0408">Iron</keyword>
<protein>
    <submittedName>
        <fullName evidence="10">Aldehyde ferredoxin oxidoreductase family protein</fullName>
    </submittedName>
</protein>
<dbReference type="SUPFAM" id="SSF48310">
    <property type="entry name" value="Aldehyde ferredoxin oxidoreductase, C-terminal domains"/>
    <property type="match status" value="1"/>
</dbReference>
<dbReference type="EMBL" id="VIAQ01000006">
    <property type="protein sequence ID" value="TQD28307.1"/>
    <property type="molecule type" value="Genomic_DNA"/>
</dbReference>
<dbReference type="GO" id="GO:0016625">
    <property type="term" value="F:oxidoreductase activity, acting on the aldehyde or oxo group of donors, iron-sulfur protein as acceptor"/>
    <property type="evidence" value="ECO:0007669"/>
    <property type="project" value="InterPro"/>
</dbReference>
<dbReference type="SUPFAM" id="SSF56228">
    <property type="entry name" value="Aldehyde ferredoxin oxidoreductase, N-terminal domain"/>
    <property type="match status" value="1"/>
</dbReference>
<dbReference type="Gene3D" id="1.10.569.10">
    <property type="entry name" value="Aldehyde Ferredoxin Oxidoreductase Protein, subunit A, domain 2"/>
    <property type="match status" value="1"/>
</dbReference>
<dbReference type="InterPro" id="IPR036503">
    <property type="entry name" value="Ald_Fedxn_OxRdtase_N_sf"/>
</dbReference>
<dbReference type="Gene3D" id="1.10.599.10">
    <property type="entry name" value="Aldehyde Ferredoxin Oxidoreductase Protein, subunit A, domain 3"/>
    <property type="match status" value="1"/>
</dbReference>
<evidence type="ECO:0000256" key="7">
    <source>
        <dbReference type="ARBA" id="ARBA00023014"/>
    </source>
</evidence>
<dbReference type="InterPro" id="IPR036021">
    <property type="entry name" value="Tungsten_al_ferr_oxy-like_C"/>
</dbReference>
<keyword evidence="4" id="KW-0479">Metal-binding</keyword>
<proteinExistence type="inferred from homology"/>
<evidence type="ECO:0000259" key="9">
    <source>
        <dbReference type="SMART" id="SM00790"/>
    </source>
</evidence>
<comment type="caution">
    <text evidence="10">The sequence shown here is derived from an EMBL/GenBank/DDBJ whole genome shotgun (WGS) entry which is preliminary data.</text>
</comment>
<organism evidence="10 11">
    <name type="scientific">Methanolobus vulcani</name>
    <dbReference type="NCBI Taxonomy" id="38026"/>
    <lineage>
        <taxon>Archaea</taxon>
        <taxon>Methanobacteriati</taxon>
        <taxon>Methanobacteriota</taxon>
        <taxon>Stenosarchaea group</taxon>
        <taxon>Methanomicrobia</taxon>
        <taxon>Methanosarcinales</taxon>
        <taxon>Methanosarcinaceae</taxon>
        <taxon>Methanolobus</taxon>
    </lineage>
</organism>
<evidence type="ECO:0000256" key="4">
    <source>
        <dbReference type="ARBA" id="ARBA00022723"/>
    </source>
</evidence>
<dbReference type="AlphaFoldDB" id="A0A7Z8KQM1"/>
<evidence type="ECO:0000256" key="6">
    <source>
        <dbReference type="ARBA" id="ARBA00023004"/>
    </source>
</evidence>
<evidence type="ECO:0000313" key="10">
    <source>
        <dbReference type="EMBL" id="TQD28307.1"/>
    </source>
</evidence>
<dbReference type="InterPro" id="IPR001203">
    <property type="entry name" value="OxRdtase_Ald_Fedxn_C"/>
</dbReference>
<evidence type="ECO:0000256" key="2">
    <source>
        <dbReference type="ARBA" id="ARBA00011032"/>
    </source>
</evidence>
<dbReference type="Pfam" id="PF01314">
    <property type="entry name" value="AFOR_C"/>
    <property type="match status" value="1"/>
</dbReference>
<keyword evidence="3" id="KW-0004">4Fe-4S</keyword>
<dbReference type="Gene3D" id="3.60.9.10">
    <property type="entry name" value="Aldehyde ferredoxin oxidoreductase, N-terminal domain"/>
    <property type="match status" value="1"/>
</dbReference>
<dbReference type="SMART" id="SM00790">
    <property type="entry name" value="AFOR_N"/>
    <property type="match status" value="1"/>
</dbReference>
<comment type="cofactor">
    <cofactor evidence="1">
        <name>[4Fe-4S] cluster</name>
        <dbReference type="ChEBI" id="CHEBI:49883"/>
    </cofactor>
</comment>
<evidence type="ECO:0000256" key="1">
    <source>
        <dbReference type="ARBA" id="ARBA00001966"/>
    </source>
</evidence>
<keyword evidence="5" id="KW-0560">Oxidoreductase</keyword>
<dbReference type="InterPro" id="IPR013983">
    <property type="entry name" value="Ald_Fedxn_OxRdtase_N"/>
</dbReference>
<dbReference type="InterPro" id="IPR051919">
    <property type="entry name" value="W-dependent_AOR"/>
</dbReference>
<evidence type="ECO:0000256" key="8">
    <source>
        <dbReference type="ARBA" id="ARBA00049934"/>
    </source>
</evidence>
<keyword evidence="11" id="KW-1185">Reference proteome</keyword>
<evidence type="ECO:0000313" key="11">
    <source>
        <dbReference type="Proteomes" id="UP000319335"/>
    </source>
</evidence>
<dbReference type="InterPro" id="IPR013984">
    <property type="entry name" value="Ald_Fedxn_OxRdtase_dom2"/>
</dbReference>
<dbReference type="GO" id="GO:0051539">
    <property type="term" value="F:4 iron, 4 sulfur cluster binding"/>
    <property type="evidence" value="ECO:0007669"/>
    <property type="project" value="UniProtKB-KW"/>
</dbReference>
<dbReference type="Proteomes" id="UP000319335">
    <property type="component" value="Unassembled WGS sequence"/>
</dbReference>
<comment type="similarity">
    <text evidence="2">Belongs to the AOR/FOR family.</text>
</comment>
<dbReference type="GO" id="GO:0009055">
    <property type="term" value="F:electron transfer activity"/>
    <property type="evidence" value="ECO:0007669"/>
    <property type="project" value="InterPro"/>
</dbReference>
<dbReference type="RefSeq" id="WP_154808412.1">
    <property type="nucleotide sequence ID" value="NZ_VIAQ01000006.1"/>
</dbReference>
<feature type="domain" description="Aldehyde ferredoxin oxidoreductase N-terminal" evidence="9">
    <location>
        <begin position="4"/>
        <end position="202"/>
    </location>
</feature>
<sequence>MDGWTGRTVIIDLGKNSVTETKTKKKYAEQFIGGRGLGCRLMQDFADPELDPLSPENPLILTTGPLTGTSIPMSGHFSITSKSPLTSTIFSTNVGGHFGAELKFAGIDALVILGKAEKPVYISIYDEEVEILSAGHLRGKNTAKTTTLLEDKGKVACIGRAGETLVSMANIVNDRIYTSGRGGHGAVAGSKNLKAIVVKGTNKIEIAKPDEFEMLVEKENKLLIASPPASKGLKIYGNSVITDLLDYMGTMPAMNFREKKFPNAYKLSGEELNNTNVLKEAPCYSCPIGCKRIHPDGRPVPDYDSIWAFGPNIGNDDIEFVKELDRLCLDYGLDPISVGSSIASYMEIKPGITMEEVKEIAIEIGEGTHNLCKGSHDYLSSTGKEECDTTVKGLDIPGYDPREIKGMSIAYTTSNTGGSHLSAFMVGPEIMGKPMLLERDKFDGKAALVLYFQNLTAVIDSLVMCPFTMLAIGEVDFASMLNKVTGENYSAEELLRAGERIFNMERMFNLKAGITSKDDTLPDRFFENGGIDKNEFEKTILDYYHFRGWTVEGIPEEDKLKELDIDEGKCEIECSAG</sequence>
<dbReference type="InterPro" id="IPR013985">
    <property type="entry name" value="Ald_Fedxn_OxRdtase_dom3"/>
</dbReference>